<dbReference type="InterPro" id="IPR001173">
    <property type="entry name" value="Glyco_trans_2-like"/>
</dbReference>
<gene>
    <name evidence="9" type="ORF">ACG04Q_23145</name>
</gene>
<keyword evidence="10" id="KW-1185">Reference proteome</keyword>
<dbReference type="GO" id="GO:0016757">
    <property type="term" value="F:glycosyltransferase activity"/>
    <property type="evidence" value="ECO:0007669"/>
    <property type="project" value="UniProtKB-KW"/>
</dbReference>
<keyword evidence="5 7" id="KW-1133">Transmembrane helix</keyword>
<dbReference type="SUPFAM" id="SSF53448">
    <property type="entry name" value="Nucleotide-diphospho-sugar transferases"/>
    <property type="match status" value="1"/>
</dbReference>
<sequence length="319" mass="35560">MHAPQDAPIEGPRISIVSTMYRSRPFLEEFLDQSLAALAEIECRHFEIVLVNDGSPDDSLEWAVAKRAELPELVVVDLSRNFGHHAAMQAGLSLARGELVFLIDCDLEVSPMVLVDMHAKLLQTKSDMVYGYQEARKGGWVERRAGGMFYRVFNSMSDVRIPENMTTERLMTRRFVQASLELGDKNLFIGGMLAWTGYQQIGIPIPKGQREGASSYTFMRRLRLMVDAISAFSAQPLTLLFNAGVSITGLSVLYIAYLVARKILFDDTLTGFTSLMALVTLSLGMTTMGLGVIGIYLGKVYKQVQNRPTFIVRDVHRAP</sequence>
<evidence type="ECO:0000259" key="8">
    <source>
        <dbReference type="Pfam" id="PF00535"/>
    </source>
</evidence>
<evidence type="ECO:0000256" key="1">
    <source>
        <dbReference type="ARBA" id="ARBA00004141"/>
    </source>
</evidence>
<keyword evidence="2 9" id="KW-0328">Glycosyltransferase</keyword>
<organism evidence="9 10">
    <name type="scientific">Pelomonas lactea</name>
    <dbReference type="NCBI Taxonomy" id="3299030"/>
    <lineage>
        <taxon>Bacteria</taxon>
        <taxon>Pseudomonadati</taxon>
        <taxon>Pseudomonadota</taxon>
        <taxon>Betaproteobacteria</taxon>
        <taxon>Burkholderiales</taxon>
        <taxon>Sphaerotilaceae</taxon>
        <taxon>Roseateles</taxon>
    </lineage>
</organism>
<dbReference type="Pfam" id="PF00535">
    <property type="entry name" value="Glycos_transf_2"/>
    <property type="match status" value="1"/>
</dbReference>
<dbReference type="EMBL" id="JBIGHX010000010">
    <property type="protein sequence ID" value="MFG6464486.1"/>
    <property type="molecule type" value="Genomic_DNA"/>
</dbReference>
<evidence type="ECO:0000256" key="2">
    <source>
        <dbReference type="ARBA" id="ARBA00022676"/>
    </source>
</evidence>
<name>A0ABW7GRP9_9BURK</name>
<dbReference type="InterPro" id="IPR050256">
    <property type="entry name" value="Glycosyltransferase_2"/>
</dbReference>
<comment type="caution">
    <text evidence="9">The sequence shown here is derived from an EMBL/GenBank/DDBJ whole genome shotgun (WGS) entry which is preliminary data.</text>
</comment>
<proteinExistence type="predicted"/>
<dbReference type="Proteomes" id="UP001606302">
    <property type="component" value="Unassembled WGS sequence"/>
</dbReference>
<evidence type="ECO:0000256" key="6">
    <source>
        <dbReference type="ARBA" id="ARBA00023136"/>
    </source>
</evidence>
<comment type="subcellular location">
    <subcellularLocation>
        <location evidence="1">Membrane</location>
        <topology evidence="1">Multi-pass membrane protein</topology>
    </subcellularLocation>
</comment>
<dbReference type="EC" id="2.4.-.-" evidence="9"/>
<evidence type="ECO:0000256" key="3">
    <source>
        <dbReference type="ARBA" id="ARBA00022679"/>
    </source>
</evidence>
<dbReference type="InterPro" id="IPR029044">
    <property type="entry name" value="Nucleotide-diphossugar_trans"/>
</dbReference>
<dbReference type="Gene3D" id="3.90.550.10">
    <property type="entry name" value="Spore Coat Polysaccharide Biosynthesis Protein SpsA, Chain A"/>
    <property type="match status" value="1"/>
</dbReference>
<feature type="transmembrane region" description="Helical" evidence="7">
    <location>
        <begin position="272"/>
        <end position="297"/>
    </location>
</feature>
<feature type="transmembrane region" description="Helical" evidence="7">
    <location>
        <begin position="239"/>
        <end position="260"/>
    </location>
</feature>
<keyword evidence="6 7" id="KW-0472">Membrane</keyword>
<protein>
    <submittedName>
        <fullName evidence="9">Glycosyltransferase family 2 protein</fullName>
        <ecNumber evidence="9">2.4.-.-</ecNumber>
    </submittedName>
</protein>
<evidence type="ECO:0000313" key="9">
    <source>
        <dbReference type="EMBL" id="MFG6464486.1"/>
    </source>
</evidence>
<evidence type="ECO:0000313" key="10">
    <source>
        <dbReference type="Proteomes" id="UP001606302"/>
    </source>
</evidence>
<reference evidence="9 10" key="1">
    <citation type="submission" date="2024-08" db="EMBL/GenBank/DDBJ databases">
        <authorList>
            <person name="Lu H."/>
        </authorList>
    </citation>
    <scope>NUCLEOTIDE SEQUENCE [LARGE SCALE GENOMIC DNA]</scope>
    <source>
        <strain evidence="9 10">DXS20W</strain>
    </source>
</reference>
<dbReference type="CDD" id="cd04187">
    <property type="entry name" value="DPM1_like_bac"/>
    <property type="match status" value="1"/>
</dbReference>
<accession>A0ABW7GRP9</accession>
<dbReference type="PANTHER" id="PTHR48090">
    <property type="entry name" value="UNDECAPRENYL-PHOSPHATE 4-DEOXY-4-FORMAMIDO-L-ARABINOSE TRANSFERASE-RELATED"/>
    <property type="match status" value="1"/>
</dbReference>
<evidence type="ECO:0000256" key="7">
    <source>
        <dbReference type="SAM" id="Phobius"/>
    </source>
</evidence>
<dbReference type="RefSeq" id="WP_394513906.1">
    <property type="nucleotide sequence ID" value="NZ_JBIGHX010000010.1"/>
</dbReference>
<evidence type="ECO:0000256" key="4">
    <source>
        <dbReference type="ARBA" id="ARBA00022692"/>
    </source>
</evidence>
<keyword evidence="3 9" id="KW-0808">Transferase</keyword>
<evidence type="ECO:0000256" key="5">
    <source>
        <dbReference type="ARBA" id="ARBA00022989"/>
    </source>
</evidence>
<keyword evidence="4 7" id="KW-0812">Transmembrane</keyword>
<feature type="domain" description="Glycosyltransferase 2-like" evidence="8">
    <location>
        <begin position="15"/>
        <end position="156"/>
    </location>
</feature>
<dbReference type="PANTHER" id="PTHR48090:SF1">
    <property type="entry name" value="PROPHAGE BACTOPRENOL GLUCOSYL TRANSFERASE HOMOLOG"/>
    <property type="match status" value="1"/>
</dbReference>